<accession>A0ABR0ANJ5</accession>
<dbReference type="SMART" id="SM00110">
    <property type="entry name" value="C1Q"/>
    <property type="match status" value="1"/>
</dbReference>
<evidence type="ECO:0000256" key="1">
    <source>
        <dbReference type="ARBA" id="ARBA00004613"/>
    </source>
</evidence>
<evidence type="ECO:0000256" key="2">
    <source>
        <dbReference type="ARBA" id="ARBA00022525"/>
    </source>
</evidence>
<sequence length="152" mass="16920">MGSNQAETVYCDFTKGISDPAFQKWIGYHDVKSKPVYFHVQYTEDSADTAVPIRFENAVYNTGNGMTIETGEFKAPVKGTYFFSFASILVFIADGRPLALLNIYKNDIPSTLELLPSDTVWVQMDNMVDGKLEGGATTFTGWHLQEDITVSL</sequence>
<evidence type="ECO:0000313" key="5">
    <source>
        <dbReference type="EMBL" id="KAK4026657.1"/>
    </source>
</evidence>
<dbReference type="InterPro" id="IPR008983">
    <property type="entry name" value="Tumour_necrosis_fac-like_dom"/>
</dbReference>
<dbReference type="Pfam" id="PF00386">
    <property type="entry name" value="C1q"/>
    <property type="match status" value="1"/>
</dbReference>
<organism evidence="5 6">
    <name type="scientific">Daphnia magna</name>
    <dbReference type="NCBI Taxonomy" id="35525"/>
    <lineage>
        <taxon>Eukaryota</taxon>
        <taxon>Metazoa</taxon>
        <taxon>Ecdysozoa</taxon>
        <taxon>Arthropoda</taxon>
        <taxon>Crustacea</taxon>
        <taxon>Branchiopoda</taxon>
        <taxon>Diplostraca</taxon>
        <taxon>Cladocera</taxon>
        <taxon>Anomopoda</taxon>
        <taxon>Daphniidae</taxon>
        <taxon>Daphnia</taxon>
    </lineage>
</organism>
<evidence type="ECO:0000313" key="6">
    <source>
        <dbReference type="Proteomes" id="UP001234178"/>
    </source>
</evidence>
<evidence type="ECO:0000259" key="4">
    <source>
        <dbReference type="SMART" id="SM00110"/>
    </source>
</evidence>
<dbReference type="Proteomes" id="UP001234178">
    <property type="component" value="Unassembled WGS sequence"/>
</dbReference>
<gene>
    <name evidence="5" type="ORF">OUZ56_015684</name>
</gene>
<reference evidence="5 6" key="1">
    <citation type="journal article" date="2023" name="Nucleic Acids Res.">
        <title>The hologenome of Daphnia magna reveals possible DNA methylation and microbiome-mediated evolution of the host genome.</title>
        <authorList>
            <person name="Chaturvedi A."/>
            <person name="Li X."/>
            <person name="Dhandapani V."/>
            <person name="Marshall H."/>
            <person name="Kissane S."/>
            <person name="Cuenca-Cambronero M."/>
            <person name="Asole G."/>
            <person name="Calvet F."/>
            <person name="Ruiz-Romero M."/>
            <person name="Marangio P."/>
            <person name="Guigo R."/>
            <person name="Rago D."/>
            <person name="Mirbahai L."/>
            <person name="Eastwood N."/>
            <person name="Colbourne J.K."/>
            <person name="Zhou J."/>
            <person name="Mallon E."/>
            <person name="Orsini L."/>
        </authorList>
    </citation>
    <scope>NUCLEOTIDE SEQUENCE [LARGE SCALE GENOMIC DNA]</scope>
    <source>
        <strain evidence="5">LRV0_1</strain>
    </source>
</reference>
<proteinExistence type="predicted"/>
<dbReference type="InterPro" id="IPR050822">
    <property type="entry name" value="Cerebellin_Synaptic_Org"/>
</dbReference>
<dbReference type="SUPFAM" id="SSF49842">
    <property type="entry name" value="TNF-like"/>
    <property type="match status" value="1"/>
</dbReference>
<keyword evidence="6" id="KW-1185">Reference proteome</keyword>
<dbReference type="EMBL" id="JAOYFB010000038">
    <property type="protein sequence ID" value="KAK4026657.1"/>
    <property type="molecule type" value="Genomic_DNA"/>
</dbReference>
<comment type="caution">
    <text evidence="5">The sequence shown here is derived from an EMBL/GenBank/DDBJ whole genome shotgun (WGS) entry which is preliminary data.</text>
</comment>
<protein>
    <recommendedName>
        <fullName evidence="4">C1q domain-containing protein</fullName>
    </recommendedName>
</protein>
<keyword evidence="2" id="KW-0964">Secreted</keyword>
<dbReference type="PANTHER" id="PTHR22923:SF62">
    <property type="entry name" value="CVP18"/>
    <property type="match status" value="1"/>
</dbReference>
<name>A0ABR0ANJ5_9CRUS</name>
<dbReference type="PANTHER" id="PTHR22923">
    <property type="entry name" value="CEREBELLIN-RELATED"/>
    <property type="match status" value="1"/>
</dbReference>
<feature type="domain" description="C1q" evidence="4">
    <location>
        <begin position="30"/>
        <end position="147"/>
    </location>
</feature>
<evidence type="ECO:0000256" key="3">
    <source>
        <dbReference type="ARBA" id="ARBA00022729"/>
    </source>
</evidence>
<dbReference type="Gene3D" id="2.60.120.40">
    <property type="match status" value="1"/>
</dbReference>
<keyword evidence="3" id="KW-0732">Signal</keyword>
<comment type="subcellular location">
    <subcellularLocation>
        <location evidence="1">Secreted</location>
    </subcellularLocation>
</comment>
<dbReference type="InterPro" id="IPR001073">
    <property type="entry name" value="C1q_dom"/>
</dbReference>